<organism evidence="8 9">
    <name type="scientific">Mucor plumbeus</name>
    <dbReference type="NCBI Taxonomy" id="97098"/>
    <lineage>
        <taxon>Eukaryota</taxon>
        <taxon>Fungi</taxon>
        <taxon>Fungi incertae sedis</taxon>
        <taxon>Mucoromycota</taxon>
        <taxon>Mucoromycotina</taxon>
        <taxon>Mucoromycetes</taxon>
        <taxon>Mucorales</taxon>
        <taxon>Mucorineae</taxon>
        <taxon>Mucoraceae</taxon>
        <taxon>Mucor</taxon>
    </lineage>
</organism>
<dbReference type="Proteomes" id="UP000650833">
    <property type="component" value="Unassembled WGS sequence"/>
</dbReference>
<evidence type="ECO:0000256" key="3">
    <source>
        <dbReference type="ARBA" id="ARBA00022722"/>
    </source>
</evidence>
<name>A0A8H7QJV5_9FUNG</name>
<dbReference type="InterPro" id="IPR041373">
    <property type="entry name" value="RT_RNaseH"/>
</dbReference>
<keyword evidence="5" id="KW-0378">Hydrolase</keyword>
<dbReference type="InterPro" id="IPR043502">
    <property type="entry name" value="DNA/RNA_pol_sf"/>
</dbReference>
<evidence type="ECO:0000313" key="8">
    <source>
        <dbReference type="EMBL" id="KAG2193405.1"/>
    </source>
</evidence>
<dbReference type="OrthoDB" id="2287420at2759"/>
<evidence type="ECO:0000256" key="4">
    <source>
        <dbReference type="ARBA" id="ARBA00022759"/>
    </source>
</evidence>
<sequence length="154" mass="17433">MTAPSDKLRNSPDITKVWTPEHTKLVSSAYTIGAAMHQAVGNKIKYLGFIARNLSPSEQGWESSKPELTVVVYAFKFFINGFREEDFILFVVNHGILLLHSSQSKLDRMVENYYDTIFEMDFNITFLAALAISSWLADTLSCIFCPYMMVESGD</sequence>
<evidence type="ECO:0000256" key="2">
    <source>
        <dbReference type="ARBA" id="ARBA00022695"/>
    </source>
</evidence>
<keyword evidence="1" id="KW-0808">Transferase</keyword>
<dbReference type="EMBL" id="JAEPRC010000651">
    <property type="protein sequence ID" value="KAG2193405.1"/>
    <property type="molecule type" value="Genomic_DNA"/>
</dbReference>
<comment type="caution">
    <text evidence="8">The sequence shown here is derived from an EMBL/GenBank/DDBJ whole genome shotgun (WGS) entry which is preliminary data.</text>
</comment>
<protein>
    <recommendedName>
        <fullName evidence="7">Reverse transcriptase RNase H-like domain-containing protein</fullName>
    </recommendedName>
</protein>
<accession>A0A8H7QJV5</accession>
<dbReference type="Pfam" id="PF17917">
    <property type="entry name" value="RT_RNaseH"/>
    <property type="match status" value="1"/>
</dbReference>
<feature type="domain" description="Reverse transcriptase RNase H-like" evidence="7">
    <location>
        <begin position="27"/>
        <end position="110"/>
    </location>
</feature>
<evidence type="ECO:0000256" key="6">
    <source>
        <dbReference type="ARBA" id="ARBA00022918"/>
    </source>
</evidence>
<dbReference type="AlphaFoldDB" id="A0A8H7QJV5"/>
<proteinExistence type="predicted"/>
<dbReference type="GO" id="GO:0003964">
    <property type="term" value="F:RNA-directed DNA polymerase activity"/>
    <property type="evidence" value="ECO:0007669"/>
    <property type="project" value="UniProtKB-KW"/>
</dbReference>
<dbReference type="GO" id="GO:0016787">
    <property type="term" value="F:hydrolase activity"/>
    <property type="evidence" value="ECO:0007669"/>
    <property type="project" value="UniProtKB-KW"/>
</dbReference>
<evidence type="ECO:0000256" key="5">
    <source>
        <dbReference type="ARBA" id="ARBA00022801"/>
    </source>
</evidence>
<reference evidence="8" key="1">
    <citation type="submission" date="2020-12" db="EMBL/GenBank/DDBJ databases">
        <title>Metabolic potential, ecology and presence of endohyphal bacteria is reflected in genomic diversity of Mucoromycotina.</title>
        <authorList>
            <person name="Muszewska A."/>
            <person name="Okrasinska A."/>
            <person name="Steczkiewicz K."/>
            <person name="Drgas O."/>
            <person name="Orlowska M."/>
            <person name="Perlinska-Lenart U."/>
            <person name="Aleksandrzak-Piekarczyk T."/>
            <person name="Szatraj K."/>
            <person name="Zielenkiewicz U."/>
            <person name="Pilsyk S."/>
            <person name="Malc E."/>
            <person name="Mieczkowski P."/>
            <person name="Kruszewska J.S."/>
            <person name="Biernat P."/>
            <person name="Pawlowska J."/>
        </authorList>
    </citation>
    <scope>NUCLEOTIDE SEQUENCE</scope>
    <source>
        <strain evidence="8">CBS 226.32</strain>
    </source>
</reference>
<gene>
    <name evidence="8" type="ORF">INT46_003488</name>
</gene>
<keyword evidence="2" id="KW-0548">Nucleotidyltransferase</keyword>
<dbReference type="GO" id="GO:0004519">
    <property type="term" value="F:endonuclease activity"/>
    <property type="evidence" value="ECO:0007669"/>
    <property type="project" value="UniProtKB-KW"/>
</dbReference>
<keyword evidence="6" id="KW-0695">RNA-directed DNA polymerase</keyword>
<evidence type="ECO:0000259" key="7">
    <source>
        <dbReference type="Pfam" id="PF17917"/>
    </source>
</evidence>
<keyword evidence="3" id="KW-0540">Nuclease</keyword>
<dbReference type="SUPFAM" id="SSF56672">
    <property type="entry name" value="DNA/RNA polymerases"/>
    <property type="match status" value="1"/>
</dbReference>
<evidence type="ECO:0000256" key="1">
    <source>
        <dbReference type="ARBA" id="ARBA00022679"/>
    </source>
</evidence>
<keyword evidence="4" id="KW-0255">Endonuclease</keyword>
<keyword evidence="9" id="KW-1185">Reference proteome</keyword>
<evidence type="ECO:0000313" key="9">
    <source>
        <dbReference type="Proteomes" id="UP000650833"/>
    </source>
</evidence>